<dbReference type="SUPFAM" id="SSF55785">
    <property type="entry name" value="PYP-like sensor domain (PAS domain)"/>
    <property type="match status" value="2"/>
</dbReference>
<evidence type="ECO:0000256" key="2">
    <source>
        <dbReference type="ARBA" id="ARBA00022475"/>
    </source>
</evidence>
<dbReference type="Gene3D" id="6.10.340.10">
    <property type="match status" value="1"/>
</dbReference>
<keyword evidence="4 6" id="KW-1133">Transmembrane helix</keyword>
<dbReference type="SUPFAM" id="SSF55073">
    <property type="entry name" value="Nucleotide cyclase"/>
    <property type="match status" value="1"/>
</dbReference>
<evidence type="ECO:0000313" key="11">
    <source>
        <dbReference type="EMBL" id="TCL45368.1"/>
    </source>
</evidence>
<feature type="domain" description="HAMP" evidence="9">
    <location>
        <begin position="318"/>
        <end position="370"/>
    </location>
</feature>
<dbReference type="Proteomes" id="UP000294682">
    <property type="component" value="Unassembled WGS sequence"/>
</dbReference>
<keyword evidence="5 6" id="KW-0472">Membrane</keyword>
<dbReference type="CDD" id="cd00130">
    <property type="entry name" value="PAS"/>
    <property type="match status" value="2"/>
</dbReference>
<dbReference type="PROSITE" id="PS50885">
    <property type="entry name" value="HAMP"/>
    <property type="match status" value="1"/>
</dbReference>
<dbReference type="PANTHER" id="PTHR44757">
    <property type="entry name" value="DIGUANYLATE CYCLASE DGCP"/>
    <property type="match status" value="1"/>
</dbReference>
<dbReference type="Gene3D" id="3.30.450.40">
    <property type="match status" value="1"/>
</dbReference>
<feature type="domain" description="PAC" evidence="8">
    <location>
        <begin position="582"/>
        <end position="637"/>
    </location>
</feature>
<keyword evidence="3 6" id="KW-0812">Transmembrane</keyword>
<evidence type="ECO:0000256" key="4">
    <source>
        <dbReference type="ARBA" id="ARBA00022989"/>
    </source>
</evidence>
<evidence type="ECO:0000259" key="10">
    <source>
        <dbReference type="PROSITE" id="PS50887"/>
    </source>
</evidence>
<dbReference type="SMART" id="SM00304">
    <property type="entry name" value="HAMP"/>
    <property type="match status" value="1"/>
</dbReference>
<accession>A0A9X8Y9F0</accession>
<evidence type="ECO:0000256" key="5">
    <source>
        <dbReference type="ARBA" id="ARBA00023136"/>
    </source>
</evidence>
<dbReference type="InterPro" id="IPR013655">
    <property type="entry name" value="PAS_fold_3"/>
</dbReference>
<dbReference type="PROSITE" id="PS50112">
    <property type="entry name" value="PAS"/>
    <property type="match status" value="1"/>
</dbReference>
<dbReference type="InterPro" id="IPR033479">
    <property type="entry name" value="dCache_1"/>
</dbReference>
<evidence type="ECO:0000259" key="9">
    <source>
        <dbReference type="PROSITE" id="PS50885"/>
    </source>
</evidence>
<dbReference type="InterPro" id="IPR003018">
    <property type="entry name" value="GAF"/>
</dbReference>
<dbReference type="SMART" id="SM00086">
    <property type="entry name" value="PAC"/>
    <property type="match status" value="2"/>
</dbReference>
<gene>
    <name evidence="11" type="ORF">EDD78_101351</name>
</gene>
<dbReference type="Pfam" id="PF00990">
    <property type="entry name" value="GGDEF"/>
    <property type="match status" value="1"/>
</dbReference>
<feature type="transmembrane region" description="Helical" evidence="6">
    <location>
        <begin position="265"/>
        <end position="282"/>
    </location>
</feature>
<reference evidence="11 12" key="1">
    <citation type="submission" date="2019-03" db="EMBL/GenBank/DDBJ databases">
        <title>Genomic Encyclopedia of Type Strains, Phase IV (KMG-IV): sequencing the most valuable type-strain genomes for metagenomic binning, comparative biology and taxonomic classification.</title>
        <authorList>
            <person name="Goeker M."/>
        </authorList>
    </citation>
    <scope>NUCLEOTIDE SEQUENCE [LARGE SCALE GENOMIC DNA]</scope>
    <source>
        <strain evidence="11 12">DSM 100433</strain>
    </source>
</reference>
<comment type="subcellular location">
    <subcellularLocation>
        <location evidence="1">Cell membrane</location>
        <topology evidence="1">Multi-pass membrane protein</topology>
    </subcellularLocation>
</comment>
<feature type="domain" description="PAS" evidence="7">
    <location>
        <begin position="396"/>
        <end position="450"/>
    </location>
</feature>
<dbReference type="InterPro" id="IPR000014">
    <property type="entry name" value="PAS"/>
</dbReference>
<dbReference type="AlphaFoldDB" id="A0A9X8Y9F0"/>
<dbReference type="InterPro" id="IPR000160">
    <property type="entry name" value="GGDEF_dom"/>
</dbReference>
<dbReference type="PROSITE" id="PS50887">
    <property type="entry name" value="GGDEF"/>
    <property type="match status" value="1"/>
</dbReference>
<dbReference type="SMART" id="SM00091">
    <property type="entry name" value="PAS"/>
    <property type="match status" value="3"/>
</dbReference>
<evidence type="ECO:0000313" key="12">
    <source>
        <dbReference type="Proteomes" id="UP000294682"/>
    </source>
</evidence>
<dbReference type="CDD" id="cd01949">
    <property type="entry name" value="GGDEF"/>
    <property type="match status" value="1"/>
</dbReference>
<dbReference type="Pfam" id="PF02743">
    <property type="entry name" value="dCache_1"/>
    <property type="match status" value="1"/>
</dbReference>
<dbReference type="InterPro" id="IPR043128">
    <property type="entry name" value="Rev_trsase/Diguanyl_cyclase"/>
</dbReference>
<dbReference type="RefSeq" id="WP_165873068.1">
    <property type="nucleotide sequence ID" value="NZ_SLUK01000001.1"/>
</dbReference>
<dbReference type="CDD" id="cd06225">
    <property type="entry name" value="HAMP"/>
    <property type="match status" value="1"/>
</dbReference>
<evidence type="ECO:0000256" key="6">
    <source>
        <dbReference type="SAM" id="Phobius"/>
    </source>
</evidence>
<dbReference type="InterPro" id="IPR003660">
    <property type="entry name" value="HAMP_dom"/>
</dbReference>
<dbReference type="GO" id="GO:0007165">
    <property type="term" value="P:signal transduction"/>
    <property type="evidence" value="ECO:0007669"/>
    <property type="project" value="InterPro"/>
</dbReference>
<dbReference type="Gene3D" id="3.30.450.20">
    <property type="entry name" value="PAS domain"/>
    <property type="match status" value="3"/>
</dbReference>
<organism evidence="11 12">
    <name type="scientific">Harryflintia acetispora</name>
    <dbReference type="NCBI Taxonomy" id="1849041"/>
    <lineage>
        <taxon>Bacteria</taxon>
        <taxon>Bacillati</taxon>
        <taxon>Bacillota</taxon>
        <taxon>Clostridia</taxon>
        <taxon>Eubacteriales</taxon>
        <taxon>Oscillospiraceae</taxon>
        <taxon>Harryflintia</taxon>
    </lineage>
</organism>
<dbReference type="Pfam" id="PF01590">
    <property type="entry name" value="GAF"/>
    <property type="match status" value="1"/>
</dbReference>
<dbReference type="Pfam" id="PF00672">
    <property type="entry name" value="HAMP"/>
    <property type="match status" value="1"/>
</dbReference>
<dbReference type="EMBL" id="SLUK01000001">
    <property type="protein sequence ID" value="TCL45368.1"/>
    <property type="molecule type" value="Genomic_DNA"/>
</dbReference>
<evidence type="ECO:0000256" key="1">
    <source>
        <dbReference type="ARBA" id="ARBA00004651"/>
    </source>
</evidence>
<dbReference type="InterPro" id="IPR035965">
    <property type="entry name" value="PAS-like_dom_sf"/>
</dbReference>
<keyword evidence="12" id="KW-1185">Reference proteome</keyword>
<dbReference type="NCBIfam" id="TIGR00254">
    <property type="entry name" value="GGDEF"/>
    <property type="match status" value="1"/>
</dbReference>
<dbReference type="SMART" id="SM00267">
    <property type="entry name" value="GGDEF"/>
    <property type="match status" value="1"/>
</dbReference>
<feature type="transmembrane region" description="Helical" evidence="6">
    <location>
        <begin position="294"/>
        <end position="316"/>
    </location>
</feature>
<comment type="caution">
    <text evidence="11">The sequence shown here is derived from an EMBL/GenBank/DDBJ whole genome shotgun (WGS) entry which is preliminary data.</text>
</comment>
<dbReference type="InterPro" id="IPR052155">
    <property type="entry name" value="Biofilm_reg_signaling"/>
</dbReference>
<dbReference type="SMART" id="SM00065">
    <property type="entry name" value="GAF"/>
    <property type="match status" value="1"/>
</dbReference>
<evidence type="ECO:0000256" key="3">
    <source>
        <dbReference type="ARBA" id="ARBA00022692"/>
    </source>
</evidence>
<dbReference type="InterPro" id="IPR001610">
    <property type="entry name" value="PAC"/>
</dbReference>
<dbReference type="Pfam" id="PF08447">
    <property type="entry name" value="PAS_3"/>
    <property type="match status" value="1"/>
</dbReference>
<sequence>MKIKRLILLLLLLFIILPAVLICAVGTVRFCRTADALTGNNVRAVTSLQAQSLEDFFAQRAADLRIFSKLPDTLDLLGQHAKGERRENYPDLLRESNIILTTRVRDQSFALRMSLLDSEGVALASSDEGFIGERTLLSQEDWVRLSQDQVVISDLRTTPRFQDGLPHFFIAYPILVDGSFEGAAITVMDCSYFSRMIGQDFSFETGTLTVLDPSGQVAASGNSQLKGSVFELGVENDLGIQWQAIDPAAAPSGSLRFSIGGVKKLGYYSTVAAPGWTVLGAVDLWELEAPVRQALISTGWAVGALALAFLVMYLVLSRQFSYPLVRLSESIRRMRQGDYSDRYVYNKPNEFGEISTALGELMDAVQTKQAQLTESNRDLEALTANIPGGVHRCLADEYGTFDYVSEGYLKLIGYTQSQLERVFHNQFYYTIYEKDREQTMRRLREQLEAGDEAELEYRLVRPDGTVIWVYDKGRRVRGSKGEDLIYCVLLDVTGSKKAQEELRANEERLRIILDQTEDIIFEWHLLEDCVTYSANWERKFGRPPVYHNFVEEALAQKDVHPDDVPAFVELMGAIQEGRLPYGQAELRLRRGEGASGQYIWCRLRVTAQTDRSGQVYKAVGVIVDIDSEKRAALKLLQKSQRDPLTKLYNRSTAYKLISGILERERGPHALMILDIDDFKSVNDSLGHLFGDAVLTDIAARLTKLSRPGEIASRIGGDEFLLFLPGAGGEEAQAQAKEIEAALRHTFKTSFQEYRLTASLGLALAPEHGSSYTALFQNADTALYAAKKRGKGCCCLYSEGVRAEALHGGQGETIGHVQTVMETRGGWNERLSDQIFKILYDSKDTATAVRLILEIVGRYYGVSRAYIFENSPDDSACSNTYEWCAEGVSPAKDSLQDIPYSTVGDYPANFNEEGVFYCGDIHALPPGLYELLAPQGISSMLQCAILDDGRFKGYVGFDECAAARLWTKEEIDTLTLVAQIVGIFLLKQRAQDKLAAAYERQRSVMDSMDNWTYVINQETYELLYLNHKTQLIAPDAKVGERCYEAFFGGRSTPCRQCPMRALREDASNCTMEIHNKVLGVWSAATASRLDWEEGVKAVLLCCNDITKYKEPKGPASRGTTPEAG</sequence>
<dbReference type="PANTHER" id="PTHR44757:SF2">
    <property type="entry name" value="BIOFILM ARCHITECTURE MAINTENANCE PROTEIN MBAA"/>
    <property type="match status" value="1"/>
</dbReference>
<dbReference type="SUPFAM" id="SSF55781">
    <property type="entry name" value="GAF domain-like"/>
    <property type="match status" value="1"/>
</dbReference>
<dbReference type="NCBIfam" id="TIGR00229">
    <property type="entry name" value="sensory_box"/>
    <property type="match status" value="1"/>
</dbReference>
<dbReference type="InterPro" id="IPR029787">
    <property type="entry name" value="Nucleotide_cyclase"/>
</dbReference>
<dbReference type="Gene3D" id="3.30.70.270">
    <property type="match status" value="1"/>
</dbReference>
<proteinExistence type="predicted"/>
<dbReference type="InterPro" id="IPR000700">
    <property type="entry name" value="PAS-assoc_C"/>
</dbReference>
<name>A0A9X8Y9F0_9FIRM</name>
<dbReference type="GO" id="GO:0005886">
    <property type="term" value="C:plasma membrane"/>
    <property type="evidence" value="ECO:0007669"/>
    <property type="project" value="UniProtKB-SubCell"/>
</dbReference>
<dbReference type="InterPro" id="IPR029016">
    <property type="entry name" value="GAF-like_dom_sf"/>
</dbReference>
<evidence type="ECO:0000259" key="8">
    <source>
        <dbReference type="PROSITE" id="PS50113"/>
    </source>
</evidence>
<feature type="domain" description="PAC" evidence="8">
    <location>
        <begin position="453"/>
        <end position="504"/>
    </location>
</feature>
<evidence type="ECO:0000259" key="7">
    <source>
        <dbReference type="PROSITE" id="PS50112"/>
    </source>
</evidence>
<protein>
    <submittedName>
        <fullName evidence="11">PAS domain S-box-containing protein/diguanylate cyclase (GGDEF)-like protein</fullName>
    </submittedName>
</protein>
<keyword evidence="2" id="KW-1003">Cell membrane</keyword>
<dbReference type="PROSITE" id="PS50113">
    <property type="entry name" value="PAC"/>
    <property type="match status" value="2"/>
</dbReference>
<feature type="domain" description="GGDEF" evidence="10">
    <location>
        <begin position="666"/>
        <end position="798"/>
    </location>
</feature>